<comment type="caution">
    <text evidence="5">The sequence shown here is derived from an EMBL/GenBank/DDBJ whole genome shotgun (WGS) entry which is preliminary data.</text>
</comment>
<dbReference type="InterPro" id="IPR018170">
    <property type="entry name" value="Aldo/ket_reductase_CS"/>
</dbReference>
<dbReference type="PROSITE" id="PS00798">
    <property type="entry name" value="ALDOKETO_REDUCTASE_1"/>
    <property type="match status" value="1"/>
</dbReference>
<dbReference type="InterPro" id="IPR020471">
    <property type="entry name" value="AKR"/>
</dbReference>
<organism evidence="5 6">
    <name type="scientific">Ranatra chinensis</name>
    <dbReference type="NCBI Taxonomy" id="642074"/>
    <lineage>
        <taxon>Eukaryota</taxon>
        <taxon>Metazoa</taxon>
        <taxon>Ecdysozoa</taxon>
        <taxon>Arthropoda</taxon>
        <taxon>Hexapoda</taxon>
        <taxon>Insecta</taxon>
        <taxon>Pterygota</taxon>
        <taxon>Neoptera</taxon>
        <taxon>Paraneoptera</taxon>
        <taxon>Hemiptera</taxon>
        <taxon>Heteroptera</taxon>
        <taxon>Panheteroptera</taxon>
        <taxon>Nepomorpha</taxon>
        <taxon>Nepidae</taxon>
        <taxon>Ranatrinae</taxon>
        <taxon>Ranatra</taxon>
    </lineage>
</organism>
<accession>A0ABD0Y5Y2</accession>
<dbReference type="InterPro" id="IPR023210">
    <property type="entry name" value="NADP_OxRdtase_dom"/>
</dbReference>
<reference evidence="5 6" key="1">
    <citation type="submission" date="2024-07" db="EMBL/GenBank/DDBJ databases">
        <title>Chromosome-level genome assembly of the water stick insect Ranatra chinensis (Heteroptera: Nepidae).</title>
        <authorList>
            <person name="Liu X."/>
        </authorList>
    </citation>
    <scope>NUCLEOTIDE SEQUENCE [LARGE SCALE GENOMIC DNA]</scope>
    <source>
        <strain evidence="5">Cailab_2021Rc</strain>
        <tissue evidence="5">Muscle</tissue>
    </source>
</reference>
<dbReference type="AlphaFoldDB" id="A0ABD0Y5Y2"/>
<dbReference type="SUPFAM" id="SSF51430">
    <property type="entry name" value="NAD(P)-linked oxidoreductase"/>
    <property type="match status" value="1"/>
</dbReference>
<dbReference type="PANTHER" id="PTHR11732">
    <property type="entry name" value="ALDO/KETO REDUCTASE"/>
    <property type="match status" value="1"/>
</dbReference>
<proteinExistence type="predicted"/>
<evidence type="ECO:0000256" key="2">
    <source>
        <dbReference type="PIRSR" id="PIRSR000097-2"/>
    </source>
</evidence>
<feature type="binding site" evidence="2">
    <location>
        <position position="90"/>
    </location>
    <ligand>
        <name>substrate</name>
    </ligand>
</feature>
<dbReference type="PRINTS" id="PR00069">
    <property type="entry name" value="ALDKETRDTASE"/>
</dbReference>
<feature type="active site" description="Proton donor" evidence="1">
    <location>
        <position position="15"/>
    </location>
</feature>
<feature type="non-terminal residue" evidence="5">
    <location>
        <position position="1"/>
    </location>
</feature>
<feature type="site" description="Lowers pKa of active site Tyr" evidence="3">
    <location>
        <position position="44"/>
    </location>
</feature>
<dbReference type="Proteomes" id="UP001558652">
    <property type="component" value="Unassembled WGS sequence"/>
</dbReference>
<dbReference type="Pfam" id="PF00248">
    <property type="entry name" value="Aldo_ket_red"/>
    <property type="match status" value="1"/>
</dbReference>
<evidence type="ECO:0000313" key="6">
    <source>
        <dbReference type="Proteomes" id="UP001558652"/>
    </source>
</evidence>
<dbReference type="EMBL" id="JBFDAA010000013">
    <property type="protein sequence ID" value="KAL1122601.1"/>
    <property type="molecule type" value="Genomic_DNA"/>
</dbReference>
<dbReference type="Gene3D" id="3.20.20.100">
    <property type="entry name" value="NADP-dependent oxidoreductase domain"/>
    <property type="match status" value="1"/>
</dbReference>
<evidence type="ECO:0000313" key="5">
    <source>
        <dbReference type="EMBL" id="KAL1122601.1"/>
    </source>
</evidence>
<gene>
    <name evidence="5" type="ORF">AAG570_002931</name>
</gene>
<protein>
    <recommendedName>
        <fullName evidence="4">NADP-dependent oxidoreductase domain-containing protein</fullName>
    </recommendedName>
</protein>
<evidence type="ECO:0000256" key="1">
    <source>
        <dbReference type="PIRSR" id="PIRSR000097-1"/>
    </source>
</evidence>
<name>A0ABD0Y5Y2_9HEMI</name>
<feature type="domain" description="NADP-dependent oxidoreductase" evidence="4">
    <location>
        <begin position="1"/>
        <end position="241"/>
    </location>
</feature>
<keyword evidence="6" id="KW-1185">Reference proteome</keyword>
<evidence type="ECO:0000256" key="3">
    <source>
        <dbReference type="PIRSR" id="PIRSR000097-3"/>
    </source>
</evidence>
<dbReference type="PIRSF" id="PIRSF000097">
    <property type="entry name" value="AKR"/>
    <property type="match status" value="1"/>
</dbReference>
<dbReference type="InterPro" id="IPR036812">
    <property type="entry name" value="NAD(P)_OxRdtase_dom_sf"/>
</dbReference>
<sequence length="245" mass="27400">AIEAGYRHIDTSPTYGNQRAIGCGLCRAFDRGLCCREDLFITTKLPDYGMNAEHVPHYLYKSLQDLRLKYVDLYLINFPAGSFFDPATNHQAPDFSTCHARIWQAMEDQVYAGHACAIGLCNFNRRQVDNILGTARIPPANLQLEMNVYCQQKEMLEYCKNRNITLSAYAPLGSPAFATAIVNPPGSRRKKLQPMIDPTVAEVARKHAVGPALVLLRYLLQLGVAVLPKSADYGRVRLNAKVRLD</sequence>
<evidence type="ECO:0000259" key="4">
    <source>
        <dbReference type="Pfam" id="PF00248"/>
    </source>
</evidence>